<sequence length="91" mass="9893">MPPPGCESEAFGTNDQSSSQLAIRPLKSGKGGYQASSWVCPIHLLEWAESSLQGRPSASCQQALHVICETPRLPELMETSPEIPIKEDSRN</sequence>
<organism evidence="1 2">
    <name type="scientific">Caerostris extrusa</name>
    <name type="common">Bark spider</name>
    <name type="synonym">Caerostris bankana</name>
    <dbReference type="NCBI Taxonomy" id="172846"/>
    <lineage>
        <taxon>Eukaryota</taxon>
        <taxon>Metazoa</taxon>
        <taxon>Ecdysozoa</taxon>
        <taxon>Arthropoda</taxon>
        <taxon>Chelicerata</taxon>
        <taxon>Arachnida</taxon>
        <taxon>Araneae</taxon>
        <taxon>Araneomorphae</taxon>
        <taxon>Entelegynae</taxon>
        <taxon>Araneoidea</taxon>
        <taxon>Araneidae</taxon>
        <taxon>Caerostris</taxon>
    </lineage>
</organism>
<accession>A0AAV4Q0H4</accession>
<evidence type="ECO:0000313" key="2">
    <source>
        <dbReference type="Proteomes" id="UP001054945"/>
    </source>
</evidence>
<proteinExistence type="predicted"/>
<name>A0AAV4Q0H4_CAEEX</name>
<reference evidence="1 2" key="1">
    <citation type="submission" date="2021-06" db="EMBL/GenBank/DDBJ databases">
        <title>Caerostris extrusa draft genome.</title>
        <authorList>
            <person name="Kono N."/>
            <person name="Arakawa K."/>
        </authorList>
    </citation>
    <scope>NUCLEOTIDE SEQUENCE [LARGE SCALE GENOMIC DNA]</scope>
</reference>
<evidence type="ECO:0000313" key="1">
    <source>
        <dbReference type="EMBL" id="GIY01872.1"/>
    </source>
</evidence>
<protein>
    <submittedName>
        <fullName evidence="1">Uncharacterized protein</fullName>
    </submittedName>
</protein>
<comment type="caution">
    <text evidence="1">The sequence shown here is derived from an EMBL/GenBank/DDBJ whole genome shotgun (WGS) entry which is preliminary data.</text>
</comment>
<dbReference type="Proteomes" id="UP001054945">
    <property type="component" value="Unassembled WGS sequence"/>
</dbReference>
<gene>
    <name evidence="1" type="ORF">CEXT_365461</name>
</gene>
<dbReference type="EMBL" id="BPLR01005377">
    <property type="protein sequence ID" value="GIY01872.1"/>
    <property type="molecule type" value="Genomic_DNA"/>
</dbReference>
<dbReference type="AlphaFoldDB" id="A0AAV4Q0H4"/>
<keyword evidence="2" id="KW-1185">Reference proteome</keyword>